<dbReference type="AlphaFoldDB" id="A0A834MGK1"/>
<evidence type="ECO:0000259" key="3">
    <source>
        <dbReference type="PROSITE" id="PS50908"/>
    </source>
</evidence>
<feature type="region of interest" description="Disordered" evidence="2">
    <location>
        <begin position="216"/>
        <end position="240"/>
    </location>
</feature>
<dbReference type="Pfam" id="PF05773">
    <property type="entry name" value="RWD"/>
    <property type="match status" value="1"/>
</dbReference>
<dbReference type="InterPro" id="IPR006575">
    <property type="entry name" value="RWD_dom"/>
</dbReference>
<keyword evidence="1" id="KW-0175">Coiled coil</keyword>
<comment type="caution">
    <text evidence="4">The sequence shown here is derived from an EMBL/GenBank/DDBJ whole genome shotgun (WGS) entry which is preliminary data.</text>
</comment>
<evidence type="ECO:0000256" key="1">
    <source>
        <dbReference type="SAM" id="Coils"/>
    </source>
</evidence>
<reference evidence="4" key="1">
    <citation type="submission" date="2020-08" db="EMBL/GenBank/DDBJ databases">
        <title>Genome sequencing and assembly of the red palm weevil Rhynchophorus ferrugineus.</title>
        <authorList>
            <person name="Dias G.B."/>
            <person name="Bergman C.M."/>
            <person name="Manee M."/>
        </authorList>
    </citation>
    <scope>NUCLEOTIDE SEQUENCE</scope>
    <source>
        <strain evidence="4">AA-2017</strain>
        <tissue evidence="4">Whole larva</tissue>
    </source>
</reference>
<dbReference type="CDD" id="cd23816">
    <property type="entry name" value="RWD_RWDD1"/>
    <property type="match status" value="1"/>
</dbReference>
<dbReference type="Gene3D" id="3.10.110.10">
    <property type="entry name" value="Ubiquitin Conjugating Enzyme"/>
    <property type="match status" value="1"/>
</dbReference>
<sequence>MDYVEEQKGEIEALESIYYGDFEIISTTPYKFSIPIKTEDYDFDNDVGLGCDLVVTYTDKYPEEAPIVEIENTDNFDEDYIPELLSHLDVQIQENLGTVMVFTLVSSAQEWLHMKYENAQKEKEEKEARKLKEEEEAERKRFEGTRVTIETFLKWKQQFEQELGIDKKRELLEKEGRKLTGREQFMRDNTLNESDLKFLDSGDAVKVDESLFQDLDDLDLDDDEEDDEDFDPNNYNSDSS</sequence>
<feature type="compositionally biased region" description="Acidic residues" evidence="2">
    <location>
        <begin position="216"/>
        <end position="231"/>
    </location>
</feature>
<dbReference type="OrthoDB" id="277175at2759"/>
<evidence type="ECO:0000256" key="2">
    <source>
        <dbReference type="SAM" id="MobiDB-lite"/>
    </source>
</evidence>
<feature type="coiled-coil region" evidence="1">
    <location>
        <begin position="114"/>
        <end position="145"/>
    </location>
</feature>
<proteinExistence type="predicted"/>
<name>A0A834MGK1_RHYFE</name>
<dbReference type="InterPro" id="IPR016135">
    <property type="entry name" value="UBQ-conjugating_enzyme/RWD"/>
</dbReference>
<gene>
    <name evidence="4" type="ORF">GWI33_002112</name>
</gene>
<dbReference type="PANTHER" id="PTHR12292">
    <property type="entry name" value="RWD DOMAIN-CONTAINING PROTEIN"/>
    <property type="match status" value="1"/>
</dbReference>
<evidence type="ECO:0000313" key="4">
    <source>
        <dbReference type="EMBL" id="KAF7282718.1"/>
    </source>
</evidence>
<dbReference type="SMART" id="SM00591">
    <property type="entry name" value="RWD"/>
    <property type="match status" value="1"/>
</dbReference>
<dbReference type="EMBL" id="JAACXV010000159">
    <property type="protein sequence ID" value="KAF7282718.1"/>
    <property type="molecule type" value="Genomic_DNA"/>
</dbReference>
<protein>
    <recommendedName>
        <fullName evidence="3">RWD domain-containing protein</fullName>
    </recommendedName>
</protein>
<dbReference type="SUPFAM" id="SSF54495">
    <property type="entry name" value="UBC-like"/>
    <property type="match status" value="1"/>
</dbReference>
<dbReference type="Proteomes" id="UP000625711">
    <property type="component" value="Unassembled WGS sequence"/>
</dbReference>
<evidence type="ECO:0000313" key="5">
    <source>
        <dbReference type="Proteomes" id="UP000625711"/>
    </source>
</evidence>
<organism evidence="4 5">
    <name type="scientific">Rhynchophorus ferrugineus</name>
    <name type="common">Red palm weevil</name>
    <name type="synonym">Curculio ferrugineus</name>
    <dbReference type="NCBI Taxonomy" id="354439"/>
    <lineage>
        <taxon>Eukaryota</taxon>
        <taxon>Metazoa</taxon>
        <taxon>Ecdysozoa</taxon>
        <taxon>Arthropoda</taxon>
        <taxon>Hexapoda</taxon>
        <taxon>Insecta</taxon>
        <taxon>Pterygota</taxon>
        <taxon>Neoptera</taxon>
        <taxon>Endopterygota</taxon>
        <taxon>Coleoptera</taxon>
        <taxon>Polyphaga</taxon>
        <taxon>Cucujiformia</taxon>
        <taxon>Curculionidae</taxon>
        <taxon>Dryophthorinae</taxon>
        <taxon>Rhynchophorus</taxon>
    </lineage>
</organism>
<keyword evidence="5" id="KW-1185">Reference proteome</keyword>
<dbReference type="InterPro" id="IPR040213">
    <property type="entry name" value="GIR2-like"/>
</dbReference>
<accession>A0A834MGK1</accession>
<dbReference type="FunFam" id="3.10.110.10:FF:000075">
    <property type="entry name" value="RWD domain-containing protein (Gir2)"/>
    <property type="match status" value="1"/>
</dbReference>
<feature type="domain" description="RWD" evidence="3">
    <location>
        <begin position="9"/>
        <end position="115"/>
    </location>
</feature>
<dbReference type="PROSITE" id="PS50908">
    <property type="entry name" value="RWD"/>
    <property type="match status" value="1"/>
</dbReference>